<accession>A0A5M3XAC9</accession>
<dbReference type="RefSeq" id="WP_155343248.1">
    <property type="nucleotide sequence ID" value="NZ_BAAAHM010000017.1"/>
</dbReference>
<evidence type="ECO:0008006" key="4">
    <source>
        <dbReference type="Google" id="ProtNLM"/>
    </source>
</evidence>
<name>A0A5M3XAC9_9ACTN</name>
<dbReference type="Proteomes" id="UP000377595">
    <property type="component" value="Unassembled WGS sequence"/>
</dbReference>
<dbReference type="NCBIfam" id="NF038134">
    <property type="entry name" value="choice_anch_M"/>
    <property type="match status" value="1"/>
</dbReference>
<evidence type="ECO:0000256" key="1">
    <source>
        <dbReference type="SAM" id="SignalP"/>
    </source>
</evidence>
<sequence length="213" mass="22315">MKRTFLVALLAGLVSITSTGVAHATTDLTAGHVDVVWVDYQSGAFVVKVNDDTAAPAPPVLRDPSDVVLHATNLTAQTRPAGSAYDFLGPAGGTVWRLPQTSDATKLWPGWNTEELTTGVFANNKITLEFAKVSGSGDFNIYSVSPLGAVSKLVDTGDANPDVVTVGVDKHVHANWVFEDDGDYVIAVTVRGTLAGTSTVVSAGPFNYAFHVG</sequence>
<dbReference type="EMBL" id="BLAF01000006">
    <property type="protein sequence ID" value="GES18100.1"/>
    <property type="molecule type" value="Genomic_DNA"/>
</dbReference>
<organism evidence="2 3">
    <name type="scientific">Acrocarpospora pleiomorpha</name>
    <dbReference type="NCBI Taxonomy" id="90975"/>
    <lineage>
        <taxon>Bacteria</taxon>
        <taxon>Bacillati</taxon>
        <taxon>Actinomycetota</taxon>
        <taxon>Actinomycetes</taxon>
        <taxon>Streptosporangiales</taxon>
        <taxon>Streptosporangiaceae</taxon>
        <taxon>Acrocarpospora</taxon>
    </lineage>
</organism>
<keyword evidence="1" id="KW-0732">Signal</keyword>
<feature type="signal peptide" evidence="1">
    <location>
        <begin position="1"/>
        <end position="24"/>
    </location>
</feature>
<evidence type="ECO:0000313" key="3">
    <source>
        <dbReference type="Proteomes" id="UP000377595"/>
    </source>
</evidence>
<keyword evidence="3" id="KW-1185">Reference proteome</keyword>
<protein>
    <recommendedName>
        <fullName evidence="4">Surface-anchored protein</fullName>
    </recommendedName>
</protein>
<proteinExistence type="predicted"/>
<evidence type="ECO:0000313" key="2">
    <source>
        <dbReference type="EMBL" id="GES18100.1"/>
    </source>
</evidence>
<comment type="caution">
    <text evidence="2">The sequence shown here is derived from an EMBL/GenBank/DDBJ whole genome shotgun (WGS) entry which is preliminary data.</text>
</comment>
<dbReference type="OrthoDB" id="4424311at2"/>
<dbReference type="AlphaFoldDB" id="A0A5M3XAC9"/>
<feature type="chain" id="PRO_5024342927" description="Surface-anchored protein" evidence="1">
    <location>
        <begin position="25"/>
        <end position="213"/>
    </location>
</feature>
<reference evidence="2 3" key="1">
    <citation type="submission" date="2019-10" db="EMBL/GenBank/DDBJ databases">
        <title>Whole genome shotgun sequence of Acrocarpospora pleiomorpha NBRC 16267.</title>
        <authorList>
            <person name="Ichikawa N."/>
            <person name="Kimura A."/>
            <person name="Kitahashi Y."/>
            <person name="Komaki H."/>
            <person name="Oguchi A."/>
        </authorList>
    </citation>
    <scope>NUCLEOTIDE SEQUENCE [LARGE SCALE GENOMIC DNA]</scope>
    <source>
        <strain evidence="2 3">NBRC 16267</strain>
    </source>
</reference>
<dbReference type="InterPro" id="IPR022435">
    <property type="entry name" value="Surface-anchored_actinobac"/>
</dbReference>
<gene>
    <name evidence="2" type="ORF">Aple_009950</name>
</gene>
<dbReference type="NCBIfam" id="TIGR03769">
    <property type="entry name" value="P_ac_wall_RPT"/>
    <property type="match status" value="1"/>
</dbReference>